<dbReference type="InterPro" id="IPR035985">
    <property type="entry name" value="Ubiquitin-activating_enz"/>
</dbReference>
<dbReference type="GO" id="GO:0005829">
    <property type="term" value="C:cytosol"/>
    <property type="evidence" value="ECO:0007669"/>
    <property type="project" value="TreeGrafter"/>
</dbReference>
<sequence>MNAQREIGEYYSRQTVLPEIGLLGQQVLARSKVLVIGAGGLGSPLLMYLAGAGIGTLGIVDFDVVEPSNLHRQILHGIDRLDTLKTASAIRTLTNINPHIELIRHDEPIGATNADRLVSQYDLVADGSDNFDTRDAVHAACRRSGKTLVSAAIQLTSGILTTFKSHEPGENPCFRCLYPDRPNAEVTPSCSLIGVLGPAVGAMGSLQAIEVIKELLEIAPSLSGTLAMYDAFACEIEKIELPRRTGCPICGEEAYPPVTGGNSPTVSAG</sequence>
<dbReference type="GO" id="GO:0061605">
    <property type="term" value="F:molybdopterin-synthase adenylyltransferase activity"/>
    <property type="evidence" value="ECO:0007669"/>
    <property type="project" value="UniProtKB-EC"/>
</dbReference>
<name>A0A0A7PP93_9SPHN</name>
<dbReference type="OrthoDB" id="9804286at2"/>
<evidence type="ECO:0000313" key="3">
    <source>
        <dbReference type="EMBL" id="AJA09702.1"/>
    </source>
</evidence>
<dbReference type="EC" id="2.7.7.80" evidence="3"/>
<dbReference type="GO" id="GO:0008146">
    <property type="term" value="F:sulfotransferase activity"/>
    <property type="evidence" value="ECO:0007669"/>
    <property type="project" value="TreeGrafter"/>
</dbReference>
<dbReference type="KEGG" id="sphk:SKP52_14085"/>
<dbReference type="CDD" id="cd00757">
    <property type="entry name" value="ThiF_MoeB_HesA_family"/>
    <property type="match status" value="1"/>
</dbReference>
<keyword evidence="3" id="KW-0548">Nucleotidyltransferase</keyword>
<dbReference type="GO" id="GO:0004792">
    <property type="term" value="F:thiosulfate-cyanide sulfurtransferase activity"/>
    <property type="evidence" value="ECO:0007669"/>
    <property type="project" value="TreeGrafter"/>
</dbReference>
<dbReference type="STRING" id="1515612.SKP52_14085"/>
<dbReference type="PANTHER" id="PTHR10953">
    <property type="entry name" value="UBIQUITIN-ACTIVATING ENZYME E1"/>
    <property type="match status" value="1"/>
</dbReference>
<keyword evidence="4" id="KW-1185">Reference proteome</keyword>
<feature type="domain" description="THIF-type NAD/FAD binding fold" evidence="2">
    <location>
        <begin position="11"/>
        <end position="248"/>
    </location>
</feature>
<dbReference type="GO" id="GO:0008641">
    <property type="term" value="F:ubiquitin-like modifier activating enzyme activity"/>
    <property type="evidence" value="ECO:0007669"/>
    <property type="project" value="InterPro"/>
</dbReference>
<evidence type="ECO:0000259" key="2">
    <source>
        <dbReference type="Pfam" id="PF00899"/>
    </source>
</evidence>
<accession>A0A0A7PP93</accession>
<dbReference type="Pfam" id="PF00899">
    <property type="entry name" value="ThiF"/>
    <property type="match status" value="1"/>
</dbReference>
<evidence type="ECO:0000313" key="4">
    <source>
        <dbReference type="Proteomes" id="UP000030907"/>
    </source>
</evidence>
<dbReference type="InterPro" id="IPR045886">
    <property type="entry name" value="ThiF/MoeB/HesA"/>
</dbReference>
<dbReference type="Gene3D" id="3.40.50.720">
    <property type="entry name" value="NAD(P)-binding Rossmann-like Domain"/>
    <property type="match status" value="1"/>
</dbReference>
<dbReference type="RefSeq" id="WP_039575614.1">
    <property type="nucleotide sequence ID" value="NZ_CP009122.1"/>
</dbReference>
<dbReference type="HOGENOM" id="CLU_013325_10_3_5"/>
<comment type="similarity">
    <text evidence="1">Belongs to the HesA/MoeB/ThiF family.</text>
</comment>
<evidence type="ECO:0000256" key="1">
    <source>
        <dbReference type="ARBA" id="ARBA00009919"/>
    </source>
</evidence>
<reference evidence="3 4" key="1">
    <citation type="journal article" date="2015" name="Int. J. Syst. Evol. Microbiol.">
        <title>Description of Sphingopyxis fribergensis sp. nov. - a soil bacterium with the ability to degrade styrene and phenylacetic acid.</title>
        <authorList>
            <person name="Oelschlagel M."/>
            <person name="Ruckert C."/>
            <person name="Kalinowski J."/>
            <person name="Schmidt G."/>
            <person name="Schlomann M."/>
            <person name="Tischler D."/>
        </authorList>
    </citation>
    <scope>NUCLEOTIDE SEQUENCE [LARGE SCALE GENOMIC DNA]</scope>
    <source>
        <strain evidence="3 4">Kp5.2</strain>
    </source>
</reference>
<dbReference type="FunFam" id="3.40.50.720:FF:000080">
    <property type="entry name" value="Thiazole biosynthesis adenylyltransferase ThiF"/>
    <property type="match status" value="1"/>
</dbReference>
<gene>
    <name evidence="3" type="ORF">SKP52_14085</name>
</gene>
<dbReference type="Proteomes" id="UP000030907">
    <property type="component" value="Chromosome"/>
</dbReference>
<dbReference type="InterPro" id="IPR000594">
    <property type="entry name" value="ThiF_NAD_FAD-bd"/>
</dbReference>
<dbReference type="EMBL" id="CP009122">
    <property type="protein sequence ID" value="AJA09702.1"/>
    <property type="molecule type" value="Genomic_DNA"/>
</dbReference>
<proteinExistence type="inferred from homology"/>
<dbReference type="AlphaFoldDB" id="A0A0A7PP93"/>
<dbReference type="SUPFAM" id="SSF69572">
    <property type="entry name" value="Activating enzymes of the ubiquitin-like proteins"/>
    <property type="match status" value="1"/>
</dbReference>
<dbReference type="PANTHER" id="PTHR10953:SF102">
    <property type="entry name" value="ADENYLYLTRANSFERASE AND SULFURTRANSFERASE MOCS3"/>
    <property type="match status" value="1"/>
</dbReference>
<organism evidence="3 4">
    <name type="scientific">Sphingopyxis fribergensis</name>
    <dbReference type="NCBI Taxonomy" id="1515612"/>
    <lineage>
        <taxon>Bacteria</taxon>
        <taxon>Pseudomonadati</taxon>
        <taxon>Pseudomonadota</taxon>
        <taxon>Alphaproteobacteria</taxon>
        <taxon>Sphingomonadales</taxon>
        <taxon>Sphingomonadaceae</taxon>
        <taxon>Sphingopyxis</taxon>
    </lineage>
</organism>
<keyword evidence="3" id="KW-0808">Transferase</keyword>
<protein>
    <submittedName>
        <fullName evidence="3">Adenylyltransferase and sulfurtransferase</fullName>
        <ecNumber evidence="3">2.7.7.80</ecNumber>
    </submittedName>
</protein>